<gene>
    <name evidence="2" type="ORF">CA264_16605</name>
</gene>
<name>A0A1X9YVG6_9BACT</name>
<evidence type="ECO:0000313" key="3">
    <source>
        <dbReference type="Proteomes" id="UP000266292"/>
    </source>
</evidence>
<dbReference type="OrthoDB" id="980086at2"/>
<organism evidence="2 3">
    <name type="scientific">Pontibacter actiniarum</name>
    <dbReference type="NCBI Taxonomy" id="323450"/>
    <lineage>
        <taxon>Bacteria</taxon>
        <taxon>Pseudomonadati</taxon>
        <taxon>Bacteroidota</taxon>
        <taxon>Cytophagia</taxon>
        <taxon>Cytophagales</taxon>
        <taxon>Hymenobacteraceae</taxon>
        <taxon>Pontibacter</taxon>
    </lineage>
</organism>
<accession>A0A1X9YVG6</accession>
<dbReference type="Proteomes" id="UP000266292">
    <property type="component" value="Chromosome"/>
</dbReference>
<dbReference type="AlphaFoldDB" id="A0A1X9YVG6"/>
<reference evidence="3" key="1">
    <citation type="submission" date="2017-05" db="EMBL/GenBank/DDBJ databases">
        <authorList>
            <person name="Ray J."/>
            <person name="Price M."/>
            <person name="Deutschbauer A."/>
        </authorList>
    </citation>
    <scope>NUCLEOTIDE SEQUENCE [LARGE SCALE GENOMIC DNA]</scope>
    <source>
        <strain evidence="3">DSM 19842</strain>
    </source>
</reference>
<protein>
    <recommendedName>
        <fullName evidence="4">Aerotolerance regulator N-terminal domain-containing protein</fullName>
    </recommendedName>
</protein>
<evidence type="ECO:0008006" key="4">
    <source>
        <dbReference type="Google" id="ProtNLM"/>
    </source>
</evidence>
<dbReference type="RefSeq" id="WP_025608525.1">
    <property type="nucleotide sequence ID" value="NZ_CP021235.1"/>
</dbReference>
<dbReference type="KEGG" id="pact:CA264_16605"/>
<keyword evidence="1" id="KW-0812">Transmembrane</keyword>
<dbReference type="EMBL" id="CP021235">
    <property type="protein sequence ID" value="ARS36916.1"/>
    <property type="molecule type" value="Genomic_DNA"/>
</dbReference>
<keyword evidence="1" id="KW-1133">Transmembrane helix</keyword>
<evidence type="ECO:0000313" key="2">
    <source>
        <dbReference type="EMBL" id="ARS36916.1"/>
    </source>
</evidence>
<feature type="transmembrane region" description="Helical" evidence="1">
    <location>
        <begin position="6"/>
        <end position="21"/>
    </location>
</feature>
<proteinExistence type="predicted"/>
<evidence type="ECO:0000256" key="1">
    <source>
        <dbReference type="SAM" id="Phobius"/>
    </source>
</evidence>
<keyword evidence="3" id="KW-1185">Reference proteome</keyword>
<sequence>MLYLTWLLAIPVVLLLLWLAWRRPNRQRLPWRLLASAVTGTSLVLLVFPPVTEQAISPSTAILLTEGYDADSLEALLQKQEAKPQLYTYEASAADGAEQLASLYNLRQKQPGLQTVHLFGYGLNEQELQQLHNLQVKPHLTATPAGVQGLNWRQSIKLGETVEVAGKYKSTSSKPTKLYVHAAGKAQDSVAFKTDSTYTFNLRYKPKQQGRFVYTLTAKSGEQVDTLGQVPVQVEPTQELGVLLLASSPNFEFKFLKNHLAQLQHRVALRTSISKDLSQSEWLNMPQKDLSRLSSKLLQDFDVVITEPEALQNLSSSERAALERAVTEDGLGVLTIAATPVNSRSTSFFTGFKTKRLSQQDSRNARASWANNSNATATAAPYTLANTTAVKSLIAEDDGNNLAGAKRAGWGSIAMSFVPQTFPWVLEGKEETYASYWAHLLSGLAKEEAKEKFWQLTKSQFPQPNQPTILAFTDYTLAEGAAAPTAIVISLVDSTSISLPLAQQQYQPEQFSGTFWPRRSGWYNVQTADAAPYFFFVQDSSDWESESIAARREATQAFAAQQSLKPSGDATVAYKEEPVSLLWFFALFVLSSGFLWLEEKF</sequence>
<dbReference type="STRING" id="709015.GCA_000472485_03353"/>
<keyword evidence="1" id="KW-0472">Membrane</keyword>
<feature type="transmembrane region" description="Helical" evidence="1">
    <location>
        <begin position="33"/>
        <end position="51"/>
    </location>
</feature>